<gene>
    <name evidence="2" type="ORF">EMH_0083760</name>
</gene>
<dbReference type="Proteomes" id="UP000030744">
    <property type="component" value="Unassembled WGS sequence"/>
</dbReference>
<dbReference type="RefSeq" id="XP_037878702.1">
    <property type="nucleotide sequence ID" value="XM_038022848.1"/>
</dbReference>
<feature type="compositionally biased region" description="Low complexity" evidence="1">
    <location>
        <begin position="84"/>
        <end position="98"/>
    </location>
</feature>
<dbReference type="EMBL" id="HG735925">
    <property type="protein sequence ID" value="CDJ36414.1"/>
    <property type="molecule type" value="Genomic_DNA"/>
</dbReference>
<reference evidence="2" key="1">
    <citation type="submission" date="2013-10" db="EMBL/GenBank/DDBJ databases">
        <title>Genomic analysis of the causative agents of coccidiosis in chickens.</title>
        <authorList>
            <person name="Reid A.J."/>
            <person name="Blake D."/>
            <person name="Billington K."/>
            <person name="Browne H."/>
            <person name="Dunn M."/>
            <person name="Hung S."/>
            <person name="Kawahara F."/>
            <person name="Miranda-Saavedra D."/>
            <person name="Mourier T."/>
            <person name="Nagra H."/>
            <person name="Otto T.D."/>
            <person name="Rawlings N."/>
            <person name="Sanchez A."/>
            <person name="Sanders M."/>
            <person name="Subramaniam C."/>
            <person name="Tay Y."/>
            <person name="Dear P."/>
            <person name="Doerig C."/>
            <person name="Gruber A."/>
            <person name="Parkinson J."/>
            <person name="Shirley M."/>
            <person name="Wan K.L."/>
            <person name="Berriman M."/>
            <person name="Tomley F."/>
            <person name="Pain A."/>
        </authorList>
    </citation>
    <scope>NUCLEOTIDE SEQUENCE [LARGE SCALE GENOMIC DNA]</scope>
    <source>
        <strain evidence="2">Houghton</strain>
    </source>
</reference>
<evidence type="ECO:0000313" key="2">
    <source>
        <dbReference type="EMBL" id="CDJ36414.1"/>
    </source>
</evidence>
<sequence>MEEDLGLSLPREINVAEELDESEQVKRIALALYQESLVFEQQALQSQQELHPNIVPLTASSSISEIHDQDQNVQGEVNMTGQGSPCSSAPCKSPSGEAESGGAGQSSSTASAGGAGAASAAAAADAAHEAAAPTGLPEILKSRLHVNWISLHPYVHLPVLQKGVVVPLIRLSPSDFQSTKNEPVLEILLLIRQLLIKKELNQADTALLATNVQQLAIKSAARARATRGMNHPAHVVSNIGQHFLALDAVVSALQVLRKSPPSSPWWEAFTESFGKSDQYLGILVTREGGKGRIDLTNRLLAAISIYKTGSRPELSEIVELKRLLFFSSFAPLSFKTSGWDPWRSAHLLFEREYPMFSEWLRRQRQPLH</sequence>
<dbReference type="AlphaFoldDB" id="U6KER2"/>
<name>U6KER2_9EIME</name>
<feature type="region of interest" description="Disordered" evidence="1">
    <location>
        <begin position="75"/>
        <end position="113"/>
    </location>
</feature>
<dbReference type="VEuPathDB" id="ToxoDB:EMH_0083760"/>
<proteinExistence type="predicted"/>
<accession>U6KER2</accession>
<keyword evidence="3" id="KW-1185">Reference proteome</keyword>
<protein>
    <submittedName>
        <fullName evidence="2">Uncharacterized protein</fullName>
    </submittedName>
</protein>
<evidence type="ECO:0000256" key="1">
    <source>
        <dbReference type="SAM" id="MobiDB-lite"/>
    </source>
</evidence>
<reference evidence="2" key="2">
    <citation type="submission" date="2013-10" db="EMBL/GenBank/DDBJ databases">
        <authorList>
            <person name="Aslett M."/>
        </authorList>
    </citation>
    <scope>NUCLEOTIDE SEQUENCE [LARGE SCALE GENOMIC DNA]</scope>
    <source>
        <strain evidence="2">Houghton</strain>
    </source>
</reference>
<dbReference type="GeneID" id="60404384"/>
<evidence type="ECO:0000313" key="3">
    <source>
        <dbReference type="Proteomes" id="UP000030744"/>
    </source>
</evidence>
<organism evidence="2 3">
    <name type="scientific">Eimeria mitis</name>
    <dbReference type="NCBI Taxonomy" id="44415"/>
    <lineage>
        <taxon>Eukaryota</taxon>
        <taxon>Sar</taxon>
        <taxon>Alveolata</taxon>
        <taxon>Apicomplexa</taxon>
        <taxon>Conoidasida</taxon>
        <taxon>Coccidia</taxon>
        <taxon>Eucoccidiorida</taxon>
        <taxon>Eimeriorina</taxon>
        <taxon>Eimeriidae</taxon>
        <taxon>Eimeria</taxon>
    </lineage>
</organism>